<protein>
    <recommendedName>
        <fullName evidence="3">TnsA endonuclease N-terminal domain-containing protein</fullName>
    </recommendedName>
</protein>
<dbReference type="Proteomes" id="UP001401887">
    <property type="component" value="Unassembled WGS sequence"/>
</dbReference>
<keyword evidence="2" id="KW-1185">Reference proteome</keyword>
<sequence>MYSNFQVDFLTKAKTSSTGVGLLEVSTLPFETCQPVRRPRAYHGQRHFPNLYFFEKMSKLILCESRNERAAVMLLDFNPIIDVVATQPFRLHYKLKQRSYVHYPDIYTRDRYGRVCIIDVKALDFVDDADFQRQAEATKIACDQIGWGYEIQTEPHPTFFSNVSWLSGYRSLREEKAGYADSLVDNAHLTEHSIGSLIRSVDGPAYLVRPILFWLLWRQVLNVDLYLPMTDSTPILTEARGGHSAER</sequence>
<dbReference type="RefSeq" id="WP_345464212.1">
    <property type="nucleotide sequence ID" value="NZ_BAABRP010000005.1"/>
</dbReference>
<gene>
    <name evidence="1" type="ORF">Dcar01_01835</name>
</gene>
<dbReference type="InterPro" id="IPR048000">
    <property type="entry name" value="TnsA-like"/>
</dbReference>
<evidence type="ECO:0000313" key="2">
    <source>
        <dbReference type="Proteomes" id="UP001401887"/>
    </source>
</evidence>
<evidence type="ECO:0008006" key="3">
    <source>
        <dbReference type="Google" id="ProtNLM"/>
    </source>
</evidence>
<comment type="caution">
    <text evidence="1">The sequence shown here is derived from an EMBL/GenBank/DDBJ whole genome shotgun (WGS) entry which is preliminary data.</text>
</comment>
<reference evidence="1 2" key="1">
    <citation type="submission" date="2024-02" db="EMBL/GenBank/DDBJ databases">
        <title>Deinococcus carri NBRC 110142.</title>
        <authorList>
            <person name="Ichikawa N."/>
            <person name="Katano-Makiyama Y."/>
            <person name="Hidaka K."/>
        </authorList>
    </citation>
    <scope>NUCLEOTIDE SEQUENCE [LARGE SCALE GENOMIC DNA]</scope>
    <source>
        <strain evidence="1 2">NBRC 110142</strain>
    </source>
</reference>
<name>A0ABP9W711_9DEIO</name>
<proteinExistence type="predicted"/>
<dbReference type="NCBIfam" id="NF033179">
    <property type="entry name" value="TnsA_like_Actin"/>
    <property type="match status" value="1"/>
</dbReference>
<organism evidence="1 2">
    <name type="scientific">Deinococcus carri</name>
    <dbReference type="NCBI Taxonomy" id="1211323"/>
    <lineage>
        <taxon>Bacteria</taxon>
        <taxon>Thermotogati</taxon>
        <taxon>Deinococcota</taxon>
        <taxon>Deinococci</taxon>
        <taxon>Deinococcales</taxon>
        <taxon>Deinococcaceae</taxon>
        <taxon>Deinococcus</taxon>
    </lineage>
</organism>
<evidence type="ECO:0000313" key="1">
    <source>
        <dbReference type="EMBL" id="GAA5513109.1"/>
    </source>
</evidence>
<dbReference type="EMBL" id="BAABRP010000005">
    <property type="protein sequence ID" value="GAA5513109.1"/>
    <property type="molecule type" value="Genomic_DNA"/>
</dbReference>
<accession>A0ABP9W711</accession>